<keyword evidence="1" id="KW-0472">Membrane</keyword>
<organism evidence="2 3">
    <name type="scientific">Pseudomonas fluorescens LMG 5329</name>
    <dbReference type="NCBI Taxonomy" id="1324332"/>
    <lineage>
        <taxon>Bacteria</taxon>
        <taxon>Pseudomonadati</taxon>
        <taxon>Pseudomonadota</taxon>
        <taxon>Gammaproteobacteria</taxon>
        <taxon>Pseudomonadales</taxon>
        <taxon>Pseudomonadaceae</taxon>
        <taxon>Pseudomonas</taxon>
    </lineage>
</organism>
<keyword evidence="1" id="KW-0812">Transmembrane</keyword>
<feature type="transmembrane region" description="Helical" evidence="1">
    <location>
        <begin position="95"/>
        <end position="119"/>
    </location>
</feature>
<dbReference type="OrthoDB" id="9155572at2"/>
<protein>
    <recommendedName>
        <fullName evidence="4">DUF2569 domain-containing protein</fullName>
    </recommendedName>
</protein>
<evidence type="ECO:0000313" key="3">
    <source>
        <dbReference type="Proteomes" id="UP000030060"/>
    </source>
</evidence>
<keyword evidence="1" id="KW-1133">Transmembrane helix</keyword>
<accession>A0A0A1Z6A6</accession>
<dbReference type="Pfam" id="PF10754">
    <property type="entry name" value="DUF2569"/>
    <property type="match status" value="1"/>
</dbReference>
<dbReference type="InterPro" id="IPR019690">
    <property type="entry name" value="DUF2569"/>
</dbReference>
<sequence length="172" mass="19228">MQESKDLKGLSGWLILVGIGLFISIIRLSFNLLSIYYPIFTNGTFTAVSTPGLPLYSPLWGPILISETLINGLFVATYAYLVYLFFTKHYLFPKVYIATVIASVVFVPLDAWACSFVLVDKPIFDNNTAKEMARALFALFVWVPYMLVSKRVKATFVMHKPQSADAHATVTS</sequence>
<evidence type="ECO:0000313" key="2">
    <source>
        <dbReference type="EMBL" id="KGE68581.1"/>
    </source>
</evidence>
<feature type="transmembrane region" description="Helical" evidence="1">
    <location>
        <begin position="59"/>
        <end position="83"/>
    </location>
</feature>
<feature type="transmembrane region" description="Helical" evidence="1">
    <location>
        <begin position="131"/>
        <end position="148"/>
    </location>
</feature>
<proteinExistence type="predicted"/>
<dbReference type="Proteomes" id="UP000030060">
    <property type="component" value="Unassembled WGS sequence"/>
</dbReference>
<comment type="caution">
    <text evidence="2">The sequence shown here is derived from an EMBL/GenBank/DDBJ whole genome shotgun (WGS) entry which is preliminary data.</text>
</comment>
<dbReference type="AlphaFoldDB" id="A0A0A1Z6A6"/>
<evidence type="ECO:0008006" key="4">
    <source>
        <dbReference type="Google" id="ProtNLM"/>
    </source>
</evidence>
<gene>
    <name evidence="2" type="ORF">K814_0107335</name>
</gene>
<name>A0A0A1Z6A6_PSEFL</name>
<reference evidence="2 3" key="1">
    <citation type="journal article" date="2013" name="Genome Announc.">
        <title>Draft Genome Sequence of Pseudomonas fluorescens LMG 5329, a White Line-Inducing Principle-Producing Bioindicator for the Mushroom Pathogen Pseudomonas tolaasii.</title>
        <authorList>
            <person name="Ghequire M.G."/>
            <person name="Rokni-Zadeh H."/>
            <person name="Zarrineh P."/>
            <person name="De Mot R."/>
        </authorList>
    </citation>
    <scope>NUCLEOTIDE SEQUENCE [LARGE SCALE GENOMIC DNA]</scope>
    <source>
        <strain evidence="2 3">LMG 5329</strain>
    </source>
</reference>
<dbReference type="EMBL" id="ASGY01000056">
    <property type="protein sequence ID" value="KGE68581.1"/>
    <property type="molecule type" value="Genomic_DNA"/>
</dbReference>
<evidence type="ECO:0000256" key="1">
    <source>
        <dbReference type="SAM" id="Phobius"/>
    </source>
</evidence>
<dbReference type="RefSeq" id="WP_038844298.1">
    <property type="nucleotide sequence ID" value="NZ_ASGY01000056.1"/>
</dbReference>
<feature type="transmembrane region" description="Helical" evidence="1">
    <location>
        <begin position="12"/>
        <end position="39"/>
    </location>
</feature>